<evidence type="ECO:0000313" key="1">
    <source>
        <dbReference type="EMBL" id="QBJ03539.1"/>
    </source>
</evidence>
<accession>A0A4Y5FEM9</accession>
<keyword evidence="2" id="KW-1185">Reference proteome</keyword>
<name>A0A4Y5FEM9_9CAUD</name>
<dbReference type="EMBL" id="MK504444">
    <property type="protein sequence ID" value="QBJ03539.1"/>
    <property type="molecule type" value="Genomic_DNA"/>
</dbReference>
<protein>
    <submittedName>
        <fullName evidence="1">Uncharacterized protein</fullName>
    </submittedName>
</protein>
<proteinExistence type="predicted"/>
<gene>
    <name evidence="1" type="ORF">UCC3521_0001</name>
</gene>
<evidence type="ECO:0000313" key="2">
    <source>
        <dbReference type="Proteomes" id="UP000309991"/>
    </source>
</evidence>
<organism evidence="1 2">
    <name type="scientific">Lactobacillus phage 3-521</name>
    <dbReference type="NCBI Taxonomy" id="2510943"/>
    <lineage>
        <taxon>Viruses</taxon>
        <taxon>Duplodnaviria</taxon>
        <taxon>Heunggongvirae</taxon>
        <taxon>Uroviricota</taxon>
        <taxon>Caudoviricetes</taxon>
        <taxon>Herelleviridae</taxon>
        <taxon>Watanabevirus</taxon>
        <taxon>Watanabevirus wv3521</taxon>
    </lineage>
</organism>
<reference evidence="1 2" key="1">
    <citation type="submission" date="2019-02" db="EMBL/GenBank/DDBJ databases">
        <title>Isolation of virulent Lactobacillus brevis phages.</title>
        <authorList>
            <person name="Feyereisen M."/>
            <person name="Mahony J."/>
            <person name="O'Sullivan T."/>
            <person name="van Sinderen D."/>
        </authorList>
    </citation>
    <scope>NUCLEOTIDE SEQUENCE [LARGE SCALE GENOMIC DNA]</scope>
</reference>
<sequence>MITLKNTIKIIVPTMDNDGKAIDYMAMIQEATDVIGGSTMYDAKGLWIDNDTLYKDNSKMVEFNTTDKDTNLDAVLHLVSHIFVQGQQLAAWLQVNGTTYLIDMNDNLRDVRDTIENESMVK</sequence>
<dbReference type="Proteomes" id="UP000309991">
    <property type="component" value="Segment"/>
</dbReference>